<reference evidence="1 2" key="1">
    <citation type="submission" date="2021-01" db="EMBL/GenBank/DDBJ databases">
        <title>Carboxyliciviraga sp.nov., isolated from coastal sediments.</title>
        <authorList>
            <person name="Lu D."/>
            <person name="Zhang T."/>
        </authorList>
    </citation>
    <scope>NUCLEOTIDE SEQUENCE [LARGE SCALE GENOMIC DNA]</scope>
    <source>
        <strain evidence="1 2">N1Y132</strain>
    </source>
</reference>
<protein>
    <submittedName>
        <fullName evidence="1">Uncharacterized protein</fullName>
    </submittedName>
</protein>
<dbReference type="Proteomes" id="UP000605676">
    <property type="component" value="Unassembled WGS sequence"/>
</dbReference>
<accession>A0ABS1HK60</accession>
<dbReference type="EMBL" id="JAENRR010000026">
    <property type="protein sequence ID" value="MBK3518061.1"/>
    <property type="molecule type" value="Genomic_DNA"/>
</dbReference>
<dbReference type="RefSeq" id="WP_200465289.1">
    <property type="nucleotide sequence ID" value="NZ_JAENRR010000026.1"/>
</dbReference>
<gene>
    <name evidence="1" type="ORF">JIV24_12020</name>
</gene>
<keyword evidence="2" id="KW-1185">Reference proteome</keyword>
<comment type="caution">
    <text evidence="1">The sequence shown here is derived from an EMBL/GenBank/DDBJ whole genome shotgun (WGS) entry which is preliminary data.</text>
</comment>
<evidence type="ECO:0000313" key="1">
    <source>
        <dbReference type="EMBL" id="MBK3518061.1"/>
    </source>
</evidence>
<sequence>MTMLQWRRVGLNTYSFKNPYNFRSDIHALTEEEITWAVDYHVDTRHKHHHFKRVAHWPVHVLDNKNWPYHIAVKMLESITHTFDASNINYAATLECLKAIDNKKRNKNDNEIYDDETCNTMAQRLVPVLSCCAYKEETINFKKLDYDSGLDLGKKVAYPLKYLREYTLKHYRIDLACIVTTPDGYPVRFYSQFSKEQLNAMRQKVFTHDWVNEPIVVKW</sequence>
<name>A0ABS1HK60_9BACT</name>
<organism evidence="1 2">
    <name type="scientific">Carboxylicivirga marina</name>
    <dbReference type="NCBI Taxonomy" id="2800988"/>
    <lineage>
        <taxon>Bacteria</taxon>
        <taxon>Pseudomonadati</taxon>
        <taxon>Bacteroidota</taxon>
        <taxon>Bacteroidia</taxon>
        <taxon>Marinilabiliales</taxon>
        <taxon>Marinilabiliaceae</taxon>
        <taxon>Carboxylicivirga</taxon>
    </lineage>
</organism>
<evidence type="ECO:0000313" key="2">
    <source>
        <dbReference type="Proteomes" id="UP000605676"/>
    </source>
</evidence>
<proteinExistence type="predicted"/>